<dbReference type="AlphaFoldDB" id="A0A2A9EIA6"/>
<dbReference type="NCBIfam" id="TIGR00199">
    <property type="entry name" value="PncC_domain"/>
    <property type="match status" value="1"/>
</dbReference>
<evidence type="ECO:0000313" key="2">
    <source>
        <dbReference type="EMBL" id="PFG37989.1"/>
    </source>
</evidence>
<dbReference type="InterPro" id="IPR008136">
    <property type="entry name" value="CinA_C"/>
</dbReference>
<dbReference type="OrthoDB" id="1253990at2"/>
<dbReference type="EMBL" id="PDJI01000004">
    <property type="protein sequence ID" value="PFG37989.1"/>
    <property type="molecule type" value="Genomic_DNA"/>
</dbReference>
<keyword evidence="3" id="KW-1185">Reference proteome</keyword>
<protein>
    <submittedName>
        <fullName evidence="2">Nicotinamide-nucleotide amidase</fullName>
    </submittedName>
</protein>
<organism evidence="2 3">
    <name type="scientific">Georgenia soli</name>
    <dbReference type="NCBI Taxonomy" id="638953"/>
    <lineage>
        <taxon>Bacteria</taxon>
        <taxon>Bacillati</taxon>
        <taxon>Actinomycetota</taxon>
        <taxon>Actinomycetes</taxon>
        <taxon>Micrococcales</taxon>
        <taxon>Bogoriellaceae</taxon>
        <taxon>Georgenia</taxon>
    </lineage>
</organism>
<comment type="caution">
    <text evidence="2">The sequence shown here is derived from an EMBL/GenBank/DDBJ whole genome shotgun (WGS) entry which is preliminary data.</text>
</comment>
<dbReference type="SUPFAM" id="SSF142433">
    <property type="entry name" value="CinA-like"/>
    <property type="match status" value="1"/>
</dbReference>
<reference evidence="2 3" key="1">
    <citation type="submission" date="2017-10" db="EMBL/GenBank/DDBJ databases">
        <title>Sequencing the genomes of 1000 actinobacteria strains.</title>
        <authorList>
            <person name="Klenk H.-P."/>
        </authorList>
    </citation>
    <scope>NUCLEOTIDE SEQUENCE [LARGE SCALE GENOMIC DNA]</scope>
    <source>
        <strain evidence="2 3">DSM 21838</strain>
    </source>
</reference>
<dbReference type="InterPro" id="IPR036653">
    <property type="entry name" value="CinA-like_C"/>
</dbReference>
<dbReference type="Proteomes" id="UP000222106">
    <property type="component" value="Unassembled WGS sequence"/>
</dbReference>
<gene>
    <name evidence="2" type="ORF">ATJ97_0457</name>
</gene>
<dbReference type="RefSeq" id="WP_098482346.1">
    <property type="nucleotide sequence ID" value="NZ_PDJI01000004.1"/>
</dbReference>
<accession>A0A2A9EIA6</accession>
<name>A0A2A9EIA6_9MICO</name>
<dbReference type="Pfam" id="PF02464">
    <property type="entry name" value="CinA"/>
    <property type="match status" value="1"/>
</dbReference>
<dbReference type="Gene3D" id="3.90.950.20">
    <property type="entry name" value="CinA-like"/>
    <property type="match status" value="1"/>
</dbReference>
<sequence length="169" mass="16889">MTDGIIDGAQPLLDEIASRLGGDGNGQDGGAGVTVAVAESLTAGKIASHLGAAKASSTWFAGGVVAYTNETKYHVLGVDPGPVVTASCAEQMADGVAELLSADVAVAVTGVGGPGPEEGKDAGTVYLSGRAGSRKVTEELGLEGDPAQVVEETTLHALRMLVTLLRESD</sequence>
<feature type="domain" description="CinA C-terminal" evidence="1">
    <location>
        <begin position="32"/>
        <end position="164"/>
    </location>
</feature>
<evidence type="ECO:0000259" key="1">
    <source>
        <dbReference type="Pfam" id="PF02464"/>
    </source>
</evidence>
<proteinExistence type="predicted"/>
<evidence type="ECO:0000313" key="3">
    <source>
        <dbReference type="Proteomes" id="UP000222106"/>
    </source>
</evidence>